<evidence type="ECO:0000259" key="2">
    <source>
        <dbReference type="Pfam" id="PF10593"/>
    </source>
</evidence>
<organism evidence="3 4">
    <name type="scientific">Lysinibacillus capsici</name>
    <dbReference type="NCBI Taxonomy" id="2115968"/>
    <lineage>
        <taxon>Bacteria</taxon>
        <taxon>Bacillati</taxon>
        <taxon>Bacillota</taxon>
        <taxon>Bacilli</taxon>
        <taxon>Bacillales</taxon>
        <taxon>Bacillaceae</taxon>
        <taxon>Lysinibacillus</taxon>
    </lineage>
</organism>
<reference evidence="3 4" key="1">
    <citation type="submission" date="2023-04" db="EMBL/GenBank/DDBJ databases">
        <title>Genomic of Lysinibacillus capsici TSBLM.</title>
        <authorList>
            <person name="Hu X.S."/>
            <person name="Yu C.H."/>
        </authorList>
    </citation>
    <scope>NUCLEOTIDE SEQUENCE [LARGE SCALE GENOMIC DNA]</scope>
    <source>
        <strain evidence="3 4">TSBLM</strain>
    </source>
</reference>
<dbReference type="Proteomes" id="UP001244564">
    <property type="component" value="Chromosome"/>
</dbReference>
<sequence length="927" mass="106865">MTFNKIKYSQLFQIIENQFNNLADWNKVRNFESLADLSEDRALEALRMFSNLSNEELNINIWNQIIDYFENREKKHKVVKLGKDTFNDAKIPVDKYSAWQLYKNVLIKQDWSEDSIKNIEKSSFEILKNLSMDTVESGPIKGLVVGNVQSGKTANMAGLMAMAADNGFNYFIILSGVIENLRQQTANRLYGDMNTAGNGHLHWHQVDNPSLRSKLPEHNISNFNLDTSAKDRYFTVCLKNSTRLNSLIKWLYDDVNKTKQLKILVIDDEADQASVNTKKIEEEDRTEINKLILKLVNSDKVKGMNYIAYTATPYANILNETGEDTLYPKDFIVLLEPSEDYIGPKQIFGTEEPEMSPYIDIVRDITSADAENIRGAQKVNQDVPLVNSLVDSLHWFMLTVAAMRAIDYRKPISMLIHTSFRISDHRSIAQKIEEYLRDFKINYKKIMPQLKVMYENESLDFKRSYFLEGMKEYSTKEEVPDYPEWEEVSRYIERMIRLDMDEFISHIPIGEEGQPKYHKGFHLVIDNSKAKAENQIVRLVYPKVKALNPAPAFIVIGGNTLSRGLTLEGLTTTYFLRTTNQADTLMQMARWFGYRKGYEIFPRIWLDSEALERYQFLSQMNEELREEIALYAQNGLTPTTYAPRVKNSINHKLIRITSSNKMQSAEPSEYDFAGFNSQTVYFENNEDVLGHNLEHTKKFLNGLKSPKIKNSNMIWRNIPVEDIKFFLEGYYVCENDVKMSNLPALIEWAEKNSGELSNWNITLSSIGKVEDTQGMCSDWNIHGYSPKSIVRTKLEKRSTEKIANIGALRTPSDLLADIDEELTSEERNTSKILEIRSIREKYGYGKVPLITIYRIDKGQIDKASNNKNKKVSANREPLNFSKDVIGINVMIPGVSKGSQLATYISAKLNLKEINDENYYEELDDYED</sequence>
<dbReference type="RefSeq" id="WP_279496008.1">
    <property type="nucleotide sequence ID" value="NZ_CP122283.1"/>
</dbReference>
<keyword evidence="4" id="KW-1185">Reference proteome</keyword>
<evidence type="ECO:0000313" key="3">
    <source>
        <dbReference type="EMBL" id="WGF40657.1"/>
    </source>
</evidence>
<feature type="coiled-coil region" evidence="1">
    <location>
        <begin position="607"/>
        <end position="634"/>
    </location>
</feature>
<protein>
    <submittedName>
        <fullName evidence="3">Z1 domain-containing protein</fullName>
    </submittedName>
</protein>
<evidence type="ECO:0000313" key="4">
    <source>
        <dbReference type="Proteomes" id="UP001244564"/>
    </source>
</evidence>
<feature type="domain" description="Putative endonuclease Z1" evidence="2">
    <location>
        <begin position="388"/>
        <end position="648"/>
    </location>
</feature>
<keyword evidence="1" id="KW-0175">Coiled coil</keyword>
<dbReference type="EMBL" id="CP122283">
    <property type="protein sequence ID" value="WGF40657.1"/>
    <property type="molecule type" value="Genomic_DNA"/>
</dbReference>
<gene>
    <name evidence="3" type="ORF">QBO96_10580</name>
</gene>
<accession>A0ABY8KNV4</accession>
<proteinExistence type="predicted"/>
<evidence type="ECO:0000256" key="1">
    <source>
        <dbReference type="SAM" id="Coils"/>
    </source>
</evidence>
<dbReference type="InterPro" id="IPR018310">
    <property type="entry name" value="Put_endonuclease_Z1-dom"/>
</dbReference>
<name>A0ABY8KNV4_9BACI</name>
<dbReference type="Pfam" id="PF10593">
    <property type="entry name" value="Z1"/>
    <property type="match status" value="1"/>
</dbReference>